<dbReference type="GO" id="GO:0009277">
    <property type="term" value="C:fungal-type cell wall"/>
    <property type="evidence" value="ECO:0007669"/>
    <property type="project" value="TreeGrafter"/>
</dbReference>
<gene>
    <name evidence="2" type="ORF">HETSPECPRED_005519</name>
</gene>
<protein>
    <submittedName>
        <fullName evidence="2">Uncharacterized protein</fullName>
    </submittedName>
</protein>
<evidence type="ECO:0000313" key="3">
    <source>
        <dbReference type="Proteomes" id="UP000664521"/>
    </source>
</evidence>
<dbReference type="InterPro" id="IPR038843">
    <property type="entry name" value="Sed1/Spi1"/>
</dbReference>
<dbReference type="Proteomes" id="UP000664521">
    <property type="component" value="Unassembled WGS sequence"/>
</dbReference>
<dbReference type="OrthoDB" id="4094614at2759"/>
<dbReference type="GO" id="GO:0031505">
    <property type="term" value="P:fungal-type cell wall organization"/>
    <property type="evidence" value="ECO:0007669"/>
    <property type="project" value="InterPro"/>
</dbReference>
<keyword evidence="1" id="KW-0732">Signal</keyword>
<dbReference type="AlphaFoldDB" id="A0A8H3FDU7"/>
<comment type="caution">
    <text evidence="2">The sequence shown here is derived from an EMBL/GenBank/DDBJ whole genome shotgun (WGS) entry which is preliminary data.</text>
</comment>
<feature type="signal peptide" evidence="1">
    <location>
        <begin position="1"/>
        <end position="19"/>
    </location>
</feature>
<name>A0A8H3FDU7_9LECA</name>
<proteinExistence type="predicted"/>
<evidence type="ECO:0000256" key="1">
    <source>
        <dbReference type="SAM" id="SignalP"/>
    </source>
</evidence>
<dbReference type="PANTHER" id="PTHR35523:SF1">
    <property type="entry name" value="CELL WALL PROTEIN SED1"/>
    <property type="match status" value="1"/>
</dbReference>
<dbReference type="GO" id="GO:0005199">
    <property type="term" value="F:structural constituent of cell wall"/>
    <property type="evidence" value="ECO:0007669"/>
    <property type="project" value="InterPro"/>
</dbReference>
<accession>A0A8H3FDU7</accession>
<sequence length="204" mass="20359">MRSATVIAASAALVAGANAWANDTIIYTTEVLTAYTTYCPAATSVVHNSKTYTVTEATTLTITDCPCTVTKPVYTSPVVYCSTCPVTTPTAPVETTPVPVIPSTPVETPTVPVVSTTPVSPVGTTPVPVIPSSSPAPYPISSAVYVNSTVPVPTGVTPVGSGSAPVGVPTTTSPTSPAFTGAANKMAASSVSLAGLLALAAYLL</sequence>
<dbReference type="EMBL" id="CAJPDS010000035">
    <property type="protein sequence ID" value="CAF9924176.1"/>
    <property type="molecule type" value="Genomic_DNA"/>
</dbReference>
<evidence type="ECO:0000313" key="2">
    <source>
        <dbReference type="EMBL" id="CAF9924176.1"/>
    </source>
</evidence>
<keyword evidence="3" id="KW-1185">Reference proteome</keyword>
<dbReference type="PANTHER" id="PTHR35523">
    <property type="entry name" value="CELL WALL PROTEIN SED1"/>
    <property type="match status" value="1"/>
</dbReference>
<organism evidence="2 3">
    <name type="scientific">Heterodermia speciosa</name>
    <dbReference type="NCBI Taxonomy" id="116794"/>
    <lineage>
        <taxon>Eukaryota</taxon>
        <taxon>Fungi</taxon>
        <taxon>Dikarya</taxon>
        <taxon>Ascomycota</taxon>
        <taxon>Pezizomycotina</taxon>
        <taxon>Lecanoromycetes</taxon>
        <taxon>OSLEUM clade</taxon>
        <taxon>Lecanoromycetidae</taxon>
        <taxon>Caliciales</taxon>
        <taxon>Physciaceae</taxon>
        <taxon>Heterodermia</taxon>
    </lineage>
</organism>
<feature type="chain" id="PRO_5034393028" evidence="1">
    <location>
        <begin position="20"/>
        <end position="204"/>
    </location>
</feature>
<reference evidence="2" key="1">
    <citation type="submission" date="2021-03" db="EMBL/GenBank/DDBJ databases">
        <authorList>
            <person name="Tagirdzhanova G."/>
        </authorList>
    </citation>
    <scope>NUCLEOTIDE SEQUENCE</scope>
</reference>